<reference evidence="2 3" key="1">
    <citation type="journal article" date="2013" name="PLoS ONE">
        <title>Assembly-driven community genomics of a hypersaline microbial ecosystem.</title>
        <authorList>
            <person name="Podell S."/>
            <person name="Ugalde J.A."/>
            <person name="Narasingarao P."/>
            <person name="Banfield J.F."/>
            <person name="Heidelberg K.B."/>
            <person name="Allen E.E."/>
        </authorList>
    </citation>
    <scope>NUCLEOTIDE SEQUENCE [LARGE SCALE GENOMIC DNA]</scope>
    <source>
        <strain evidence="3">J07HQW2</strain>
    </source>
</reference>
<keyword evidence="1" id="KW-0472">Membrane</keyword>
<evidence type="ECO:0000313" key="3">
    <source>
        <dbReference type="Proteomes" id="UP000030710"/>
    </source>
</evidence>
<protein>
    <submittedName>
        <fullName evidence="2">Uncharacterized protein</fullName>
    </submittedName>
</protein>
<dbReference type="EMBL" id="KE356561">
    <property type="protein sequence ID" value="ERG93895.1"/>
    <property type="molecule type" value="Genomic_DNA"/>
</dbReference>
<name>U1NAQ4_9EURY</name>
<keyword evidence="1" id="KW-1133">Transmembrane helix</keyword>
<dbReference type="HOGENOM" id="CLU_2911466_0_0_2"/>
<proteinExistence type="predicted"/>
<dbReference type="Proteomes" id="UP000030710">
    <property type="component" value="Unassembled WGS sequence"/>
</dbReference>
<organism evidence="2 3">
    <name type="scientific">Haloquadratum walsbyi J07HQW2</name>
    <dbReference type="NCBI Taxonomy" id="1238425"/>
    <lineage>
        <taxon>Archaea</taxon>
        <taxon>Methanobacteriati</taxon>
        <taxon>Methanobacteriota</taxon>
        <taxon>Stenosarchaea group</taxon>
        <taxon>Halobacteria</taxon>
        <taxon>Halobacteriales</taxon>
        <taxon>Haloferacaceae</taxon>
        <taxon>Haloquadratum</taxon>
    </lineage>
</organism>
<keyword evidence="1" id="KW-0812">Transmembrane</keyword>
<gene>
    <name evidence="2" type="ORF">J07HQW2_00329</name>
</gene>
<evidence type="ECO:0000256" key="1">
    <source>
        <dbReference type="SAM" id="Phobius"/>
    </source>
</evidence>
<evidence type="ECO:0000313" key="2">
    <source>
        <dbReference type="EMBL" id="ERG93895.1"/>
    </source>
</evidence>
<dbReference type="AlphaFoldDB" id="U1NAQ4"/>
<dbReference type="RefSeq" id="WP_021053389.1">
    <property type="nucleotide sequence ID" value="NZ_KE356561.1"/>
</dbReference>
<sequence>MSFADIDIQSLGQNPIVHGLLWFVVISCGYLFTDRALISALSTATVGAVFYGGLVHFWNPY</sequence>
<feature type="transmembrane region" description="Helical" evidence="1">
    <location>
        <begin position="16"/>
        <end position="33"/>
    </location>
</feature>
<accession>U1NAQ4</accession>
<feature type="transmembrane region" description="Helical" evidence="1">
    <location>
        <begin position="40"/>
        <end position="58"/>
    </location>
</feature>